<proteinExistence type="predicted"/>
<accession>A0A814KS29</accession>
<dbReference type="EMBL" id="CAJNOM010000137">
    <property type="protein sequence ID" value="CAF1120775.1"/>
    <property type="molecule type" value="Genomic_DNA"/>
</dbReference>
<evidence type="ECO:0000313" key="3">
    <source>
        <dbReference type="EMBL" id="CAF1120775.1"/>
    </source>
</evidence>
<reference evidence="2" key="1">
    <citation type="submission" date="2021-02" db="EMBL/GenBank/DDBJ databases">
        <authorList>
            <person name="Nowell W R."/>
        </authorList>
    </citation>
    <scope>NUCLEOTIDE SEQUENCE</scope>
</reference>
<dbReference type="OrthoDB" id="4429489at2759"/>
<keyword evidence="4" id="KW-1185">Reference proteome</keyword>
<dbReference type="AlphaFoldDB" id="A0A814KS29"/>
<comment type="caution">
    <text evidence="2">The sequence shown here is derived from an EMBL/GenBank/DDBJ whole genome shotgun (WGS) entry which is preliminary data.</text>
</comment>
<dbReference type="EMBL" id="CAJNOM010000103">
    <property type="protein sequence ID" value="CAF1053570.1"/>
    <property type="molecule type" value="Genomic_DNA"/>
</dbReference>
<dbReference type="Proteomes" id="UP000663832">
    <property type="component" value="Unassembled WGS sequence"/>
</dbReference>
<evidence type="ECO:0000313" key="2">
    <source>
        <dbReference type="EMBL" id="CAF1053570.1"/>
    </source>
</evidence>
<name>A0A814KS29_9BILA</name>
<protein>
    <submittedName>
        <fullName evidence="2">Uncharacterized protein</fullName>
    </submittedName>
</protein>
<gene>
    <name evidence="1" type="ORF">BJG266_LOCUS18336</name>
    <name evidence="2" type="ORF">QVE165_LOCUS17754</name>
    <name evidence="3" type="ORF">QVE165_LOCUS21382</name>
</gene>
<evidence type="ECO:0000313" key="4">
    <source>
        <dbReference type="Proteomes" id="UP000663832"/>
    </source>
</evidence>
<dbReference type="EMBL" id="CAJNOI010000093">
    <property type="protein sequence ID" value="CAF1045949.1"/>
    <property type="molecule type" value="Genomic_DNA"/>
</dbReference>
<organism evidence="2 4">
    <name type="scientific">Adineta steineri</name>
    <dbReference type="NCBI Taxonomy" id="433720"/>
    <lineage>
        <taxon>Eukaryota</taxon>
        <taxon>Metazoa</taxon>
        <taxon>Spiralia</taxon>
        <taxon>Gnathifera</taxon>
        <taxon>Rotifera</taxon>
        <taxon>Eurotatoria</taxon>
        <taxon>Bdelloidea</taxon>
        <taxon>Adinetida</taxon>
        <taxon>Adinetidae</taxon>
        <taxon>Adineta</taxon>
    </lineage>
</organism>
<sequence length="186" mass="22007">MTALELAAQNTKEEAANYILNIEDLIDVTERIEALELSGASLVYNVRKAYSFEKAYEYLICKQYNIKSIKICVSPIELESIRYDPETLRVEALLILECLLLPTSCIKLIDSIWDEGWEYADKYQYDHSIYLWLYGLELSIINDDVNMNVSNLKDRMMYIFTGIRELDEIYVRCYQWNTRSFQRQYL</sequence>
<dbReference type="Proteomes" id="UP000663877">
    <property type="component" value="Unassembled WGS sequence"/>
</dbReference>
<evidence type="ECO:0000313" key="1">
    <source>
        <dbReference type="EMBL" id="CAF1045949.1"/>
    </source>
</evidence>